<comment type="similarity">
    <text evidence="1">Belongs to the universal stress protein A family.</text>
</comment>
<dbReference type="CDD" id="cd00293">
    <property type="entry name" value="USP-like"/>
    <property type="match status" value="1"/>
</dbReference>
<accession>A0ABS9V827</accession>
<feature type="domain" description="UspA" evidence="2">
    <location>
        <begin position="2"/>
        <end position="136"/>
    </location>
</feature>
<organism evidence="3 4">
    <name type="scientific">Belliella alkalica</name>
    <dbReference type="NCBI Taxonomy" id="1730871"/>
    <lineage>
        <taxon>Bacteria</taxon>
        <taxon>Pseudomonadati</taxon>
        <taxon>Bacteroidota</taxon>
        <taxon>Cytophagia</taxon>
        <taxon>Cytophagales</taxon>
        <taxon>Cyclobacteriaceae</taxon>
        <taxon>Belliella</taxon>
    </lineage>
</organism>
<dbReference type="PANTHER" id="PTHR46268:SF25">
    <property type="entry name" value="USPA DOMAIN PROTEIN"/>
    <property type="match status" value="1"/>
</dbReference>
<dbReference type="PANTHER" id="PTHR46268">
    <property type="entry name" value="STRESS RESPONSE PROTEIN NHAX"/>
    <property type="match status" value="1"/>
</dbReference>
<dbReference type="RefSeq" id="WP_241410160.1">
    <property type="nucleotide sequence ID" value="NZ_JAKZGO010000002.1"/>
</dbReference>
<evidence type="ECO:0000313" key="4">
    <source>
        <dbReference type="Proteomes" id="UP001165430"/>
    </source>
</evidence>
<dbReference type="InterPro" id="IPR006016">
    <property type="entry name" value="UspA"/>
</dbReference>
<comment type="caution">
    <text evidence="3">The sequence shown here is derived from an EMBL/GenBank/DDBJ whole genome shotgun (WGS) entry which is preliminary data.</text>
</comment>
<dbReference type="InterPro" id="IPR006015">
    <property type="entry name" value="Universal_stress_UspA"/>
</dbReference>
<evidence type="ECO:0000259" key="2">
    <source>
        <dbReference type="Pfam" id="PF00582"/>
    </source>
</evidence>
<name>A0ABS9V827_9BACT</name>
<sequence>MKILVPTDFSENANNALSFAKKISTGRKDVQITLLFAYYAVYDFAAHAIEIVETIESDSKKAMQKAVEQAKNEGIFIDYQIVQGTVATAVTSKAYREDYTLIVMGTQGASGIKKNLIGSNTAHVIKDSQVPVLAIPAKSKLATIKEIIVGLELDGKEKPFLKKLVGLTSSLGLNYHFFNLKLTEENEGVSSLNEFQENFKNEFPDIIFNAEQRSAKSVLDGISEQLNEKPDSMLVMFYKKKSFFEYMFNASDSIAMAYHSSVPLLVLK</sequence>
<keyword evidence="4" id="KW-1185">Reference proteome</keyword>
<dbReference type="Proteomes" id="UP001165430">
    <property type="component" value="Unassembled WGS sequence"/>
</dbReference>
<dbReference type="SUPFAM" id="SSF52402">
    <property type="entry name" value="Adenine nucleotide alpha hydrolases-like"/>
    <property type="match status" value="2"/>
</dbReference>
<gene>
    <name evidence="3" type="ORF">MM213_03710</name>
</gene>
<dbReference type="Gene3D" id="3.40.50.12370">
    <property type="match status" value="1"/>
</dbReference>
<proteinExistence type="inferred from homology"/>
<dbReference type="PRINTS" id="PR01438">
    <property type="entry name" value="UNVRSLSTRESS"/>
</dbReference>
<reference evidence="3" key="1">
    <citation type="submission" date="2022-03" db="EMBL/GenBank/DDBJ databases">
        <title>De novo assembled genomes of Belliella spp. (Cyclobacteriaceae) strains.</title>
        <authorList>
            <person name="Szabo A."/>
            <person name="Korponai K."/>
            <person name="Felfoldi T."/>
        </authorList>
    </citation>
    <scope>NUCLEOTIDE SEQUENCE</scope>
    <source>
        <strain evidence="3">DSM 111903</strain>
    </source>
</reference>
<dbReference type="EMBL" id="JAKZGO010000002">
    <property type="protein sequence ID" value="MCH7412580.1"/>
    <property type="molecule type" value="Genomic_DNA"/>
</dbReference>
<dbReference type="Pfam" id="PF00582">
    <property type="entry name" value="Usp"/>
    <property type="match status" value="1"/>
</dbReference>
<evidence type="ECO:0000256" key="1">
    <source>
        <dbReference type="ARBA" id="ARBA00008791"/>
    </source>
</evidence>
<evidence type="ECO:0000313" key="3">
    <source>
        <dbReference type="EMBL" id="MCH7412580.1"/>
    </source>
</evidence>
<protein>
    <submittedName>
        <fullName evidence="3">Universal stress protein</fullName>
    </submittedName>
</protein>